<sequence length="467" mass="54043">MLTQRESNLSKVMIVLQVILSSGIFISTSCLFSIQMLTPEHFTMFISQLIIIWSVCFYYLHLGIIFRNSSFYSMIRGYLATIILGCTFFILEATFLPALSHKKLLILYICYFGAINFISLIAFKSSFYSIMHFIRSRNHNTRNIIIIANKSSESFINSFMYSKDWGYKISKIITPDPQIKDKYANAILIDNQESLLKFVTLNAVDDIFYCIPINNKQFDIIQLIRSLDEIGVSLHMMLHYFPRHQQQTGKNNIPFKEQFIDYQTTPNNYICLHLKEVFDHIASAFLLVIGSPLMLLIAALIKLEDGGPVLFRQERIGKNGRRFTCLKFRSMVVDAEARKQALMQLNEADGPVFKMENDPRMTRIGRYIRKLSFDELPQLINVFKGEMSIVGPRPPLLSEVMKYSRPQIRRLSMKPGITGSWQVWGRHTVTFKEWMKMDLDYIDSWSINMDLKIMVATIGVVLKANGR</sequence>
<comment type="caution">
    <text evidence="9">The sequence shown here is derived from an EMBL/GenBank/DDBJ whole genome shotgun (WGS) entry which is preliminary data.</text>
</comment>
<dbReference type="EMBL" id="BDCR01000003">
    <property type="protein sequence ID" value="GAT63264.1"/>
    <property type="molecule type" value="Genomic_DNA"/>
</dbReference>
<comment type="subcellular location">
    <subcellularLocation>
        <location evidence="1">Membrane</location>
        <topology evidence="1">Multi-pass membrane protein</topology>
    </subcellularLocation>
</comment>
<evidence type="ECO:0000313" key="9">
    <source>
        <dbReference type="EMBL" id="GAT63264.1"/>
    </source>
</evidence>
<evidence type="ECO:0000256" key="3">
    <source>
        <dbReference type="ARBA" id="ARBA00022679"/>
    </source>
</evidence>
<reference evidence="10" key="1">
    <citation type="submission" date="2016-04" db="EMBL/GenBank/DDBJ databases">
        <title>Draft genome sequence of Paludibacter jiangxiensis strain NM7.</title>
        <authorList>
            <person name="Qiu Y."/>
            <person name="Matsuura N."/>
            <person name="Ohashi A."/>
            <person name="Tourlousse M.D."/>
            <person name="Sekiguchi Y."/>
        </authorList>
    </citation>
    <scope>NUCLEOTIDE SEQUENCE [LARGE SCALE GENOMIC DNA]</scope>
    <source>
        <strain evidence="10">NM7</strain>
    </source>
</reference>
<dbReference type="Pfam" id="PF02397">
    <property type="entry name" value="Bac_transf"/>
    <property type="match status" value="1"/>
</dbReference>
<feature type="transmembrane region" description="Helical" evidence="7">
    <location>
        <begin position="78"/>
        <end position="99"/>
    </location>
</feature>
<feature type="transmembrane region" description="Helical" evidence="7">
    <location>
        <begin position="281"/>
        <end position="301"/>
    </location>
</feature>
<evidence type="ECO:0000256" key="4">
    <source>
        <dbReference type="ARBA" id="ARBA00022692"/>
    </source>
</evidence>
<dbReference type="STRING" id="681398.PJIAN_3581"/>
<dbReference type="PANTHER" id="PTHR30576">
    <property type="entry name" value="COLANIC BIOSYNTHESIS UDP-GLUCOSE LIPID CARRIER TRANSFERASE"/>
    <property type="match status" value="1"/>
</dbReference>
<evidence type="ECO:0000256" key="7">
    <source>
        <dbReference type="SAM" id="Phobius"/>
    </source>
</evidence>
<dbReference type="Proteomes" id="UP000076586">
    <property type="component" value="Unassembled WGS sequence"/>
</dbReference>
<dbReference type="PANTHER" id="PTHR30576:SF10">
    <property type="entry name" value="SLL5057 PROTEIN"/>
    <property type="match status" value="1"/>
</dbReference>
<feature type="transmembrane region" description="Helical" evidence="7">
    <location>
        <begin position="46"/>
        <end position="66"/>
    </location>
</feature>
<dbReference type="InterPro" id="IPR003362">
    <property type="entry name" value="Bact_transf"/>
</dbReference>
<evidence type="ECO:0000313" key="10">
    <source>
        <dbReference type="Proteomes" id="UP000076586"/>
    </source>
</evidence>
<keyword evidence="5 7" id="KW-1133">Transmembrane helix</keyword>
<keyword evidence="6 7" id="KW-0472">Membrane</keyword>
<evidence type="ECO:0000256" key="6">
    <source>
        <dbReference type="ARBA" id="ARBA00023136"/>
    </source>
</evidence>
<evidence type="ECO:0000256" key="5">
    <source>
        <dbReference type="ARBA" id="ARBA00022989"/>
    </source>
</evidence>
<keyword evidence="10" id="KW-1185">Reference proteome</keyword>
<accession>A0A161L888</accession>
<evidence type="ECO:0000256" key="2">
    <source>
        <dbReference type="ARBA" id="ARBA00006464"/>
    </source>
</evidence>
<dbReference type="OrthoDB" id="9808602at2"/>
<protein>
    <submittedName>
        <fullName evidence="9">Exopolysaccharide biosynthesis polyprenyl glycosylphosphotransferase</fullName>
    </submittedName>
</protein>
<dbReference type="Pfam" id="PF13727">
    <property type="entry name" value="CoA_binding_3"/>
    <property type="match status" value="1"/>
</dbReference>
<organism evidence="9 10">
    <name type="scientific">Paludibacter jiangxiensis</name>
    <dbReference type="NCBI Taxonomy" id="681398"/>
    <lineage>
        <taxon>Bacteria</taxon>
        <taxon>Pseudomonadati</taxon>
        <taxon>Bacteroidota</taxon>
        <taxon>Bacteroidia</taxon>
        <taxon>Bacteroidales</taxon>
        <taxon>Paludibacteraceae</taxon>
        <taxon>Paludibacter</taxon>
    </lineage>
</organism>
<evidence type="ECO:0000256" key="1">
    <source>
        <dbReference type="ARBA" id="ARBA00004141"/>
    </source>
</evidence>
<dbReference type="PROSITE" id="PS51257">
    <property type="entry name" value="PROKAR_LIPOPROTEIN"/>
    <property type="match status" value="1"/>
</dbReference>
<dbReference type="RefSeq" id="WP_084252347.1">
    <property type="nucleotide sequence ID" value="NZ_BDCR01000003.1"/>
</dbReference>
<comment type="similarity">
    <text evidence="2">Belongs to the bacterial sugar transferase family.</text>
</comment>
<feature type="transmembrane region" description="Helical" evidence="7">
    <location>
        <begin position="105"/>
        <end position="123"/>
    </location>
</feature>
<dbReference type="GO" id="GO:0016020">
    <property type="term" value="C:membrane"/>
    <property type="evidence" value="ECO:0007669"/>
    <property type="project" value="UniProtKB-SubCell"/>
</dbReference>
<gene>
    <name evidence="9" type="ORF">PJIAN_3581</name>
</gene>
<reference evidence="10" key="2">
    <citation type="journal article" date="2017" name="Genome Announc.">
        <title>Draft genome sequence of Paludibacter jiangxiensis NM7(T), a propionate-producing fermentative bacterium.</title>
        <authorList>
            <person name="Qiu Y.-L."/>
            <person name="Tourlousse D.M."/>
            <person name="Matsuura N."/>
            <person name="Ohashi A."/>
            <person name="Sekiguchi Y."/>
        </authorList>
    </citation>
    <scope>NUCLEOTIDE SEQUENCE [LARGE SCALE GENOMIC DNA]</scope>
    <source>
        <strain evidence="10">NM7</strain>
    </source>
</reference>
<proteinExistence type="inferred from homology"/>
<keyword evidence="4 7" id="KW-0812">Transmembrane</keyword>
<keyword evidence="3 9" id="KW-0808">Transferase</keyword>
<feature type="transmembrane region" description="Helical" evidence="7">
    <location>
        <begin position="12"/>
        <end position="34"/>
    </location>
</feature>
<dbReference type="AlphaFoldDB" id="A0A161L888"/>
<evidence type="ECO:0000259" key="8">
    <source>
        <dbReference type="Pfam" id="PF02397"/>
    </source>
</evidence>
<dbReference type="GO" id="GO:0016780">
    <property type="term" value="F:phosphotransferase activity, for other substituted phosphate groups"/>
    <property type="evidence" value="ECO:0007669"/>
    <property type="project" value="TreeGrafter"/>
</dbReference>
<dbReference type="NCBIfam" id="TIGR03025">
    <property type="entry name" value="EPS_sugtrans"/>
    <property type="match status" value="1"/>
</dbReference>
<name>A0A161L888_9BACT</name>
<dbReference type="InterPro" id="IPR017475">
    <property type="entry name" value="EPS_sugar_tfrase"/>
</dbReference>
<feature type="domain" description="Bacterial sugar transferase" evidence="8">
    <location>
        <begin position="275"/>
        <end position="463"/>
    </location>
</feature>